<feature type="transmembrane region" description="Helical" evidence="8">
    <location>
        <begin position="231"/>
        <end position="252"/>
    </location>
</feature>
<dbReference type="Pfam" id="PF13231">
    <property type="entry name" value="PMT_2"/>
    <property type="match status" value="1"/>
</dbReference>
<keyword evidence="3" id="KW-0328">Glycosyltransferase</keyword>
<protein>
    <submittedName>
        <fullName evidence="10">4-amino-4-deoxy-L-arabinose transferase</fullName>
    </submittedName>
</protein>
<feature type="transmembrane region" description="Helical" evidence="8">
    <location>
        <begin position="339"/>
        <end position="357"/>
    </location>
</feature>
<evidence type="ECO:0000256" key="3">
    <source>
        <dbReference type="ARBA" id="ARBA00022676"/>
    </source>
</evidence>
<evidence type="ECO:0000256" key="4">
    <source>
        <dbReference type="ARBA" id="ARBA00022679"/>
    </source>
</evidence>
<evidence type="ECO:0000256" key="5">
    <source>
        <dbReference type="ARBA" id="ARBA00022692"/>
    </source>
</evidence>
<dbReference type="AlphaFoldDB" id="A0A1W1XNM0"/>
<dbReference type="EMBL" id="FWXF01000013">
    <property type="protein sequence ID" value="SMC25462.1"/>
    <property type="molecule type" value="Genomic_DNA"/>
</dbReference>
<dbReference type="Proteomes" id="UP000192783">
    <property type="component" value="Unassembled WGS sequence"/>
</dbReference>
<reference evidence="10 11" key="1">
    <citation type="submission" date="2017-04" db="EMBL/GenBank/DDBJ databases">
        <authorList>
            <person name="Afonso C.L."/>
            <person name="Miller P.J."/>
            <person name="Scott M.A."/>
            <person name="Spackman E."/>
            <person name="Goraichik I."/>
            <person name="Dimitrov K.M."/>
            <person name="Suarez D.L."/>
            <person name="Swayne D.E."/>
        </authorList>
    </citation>
    <scope>NUCLEOTIDE SEQUENCE [LARGE SCALE GENOMIC DNA]</scope>
    <source>
        <strain evidence="10 11">DSM 13146</strain>
    </source>
</reference>
<keyword evidence="5 8" id="KW-0812">Transmembrane</keyword>
<evidence type="ECO:0000256" key="1">
    <source>
        <dbReference type="ARBA" id="ARBA00004651"/>
    </source>
</evidence>
<feature type="transmembrane region" description="Helical" evidence="8">
    <location>
        <begin position="369"/>
        <end position="387"/>
    </location>
</feature>
<feature type="transmembrane region" description="Helical" evidence="8">
    <location>
        <begin position="399"/>
        <end position="418"/>
    </location>
</feature>
<dbReference type="GO" id="GO:0009103">
    <property type="term" value="P:lipopolysaccharide biosynthetic process"/>
    <property type="evidence" value="ECO:0007669"/>
    <property type="project" value="TreeGrafter"/>
</dbReference>
<dbReference type="InterPro" id="IPR038731">
    <property type="entry name" value="RgtA/B/C-like"/>
</dbReference>
<feature type="transmembrane region" description="Helical" evidence="8">
    <location>
        <begin position="316"/>
        <end position="333"/>
    </location>
</feature>
<dbReference type="GO" id="GO:0016763">
    <property type="term" value="F:pentosyltransferase activity"/>
    <property type="evidence" value="ECO:0007669"/>
    <property type="project" value="TreeGrafter"/>
</dbReference>
<proteinExistence type="predicted"/>
<evidence type="ECO:0000313" key="10">
    <source>
        <dbReference type="EMBL" id="SMC25462.1"/>
    </source>
</evidence>
<feature type="transmembrane region" description="Helical" evidence="8">
    <location>
        <begin position="189"/>
        <end position="219"/>
    </location>
</feature>
<name>A0A1W1XNM0_9BACT</name>
<feature type="transmembrane region" description="Helical" evidence="8">
    <location>
        <begin position="28"/>
        <end position="49"/>
    </location>
</feature>
<feature type="transmembrane region" description="Helical" evidence="8">
    <location>
        <begin position="425"/>
        <end position="445"/>
    </location>
</feature>
<evidence type="ECO:0000313" key="11">
    <source>
        <dbReference type="Proteomes" id="UP000192783"/>
    </source>
</evidence>
<evidence type="ECO:0000256" key="7">
    <source>
        <dbReference type="ARBA" id="ARBA00023136"/>
    </source>
</evidence>
<dbReference type="PANTHER" id="PTHR33908:SF3">
    <property type="entry name" value="UNDECAPRENYL PHOSPHATE-ALPHA-4-AMINO-4-DEOXY-L-ARABINOSE ARABINOSYL TRANSFERASE"/>
    <property type="match status" value="1"/>
</dbReference>
<feature type="transmembrane region" description="Helical" evidence="8">
    <location>
        <begin position="106"/>
        <end position="123"/>
    </location>
</feature>
<keyword evidence="11" id="KW-1185">Reference proteome</keyword>
<evidence type="ECO:0000256" key="8">
    <source>
        <dbReference type="SAM" id="Phobius"/>
    </source>
</evidence>
<sequence length="561" mass="62654">MKKAPKARCLPVQTTTSDRRLMSVDSPFAMETLWWAALFLLDLAAALWLRPLLPVDETRYLSVAWEMWRDHQFLVPTLNGLPYSHKPPLLFWLIHLVWSIGGVHEWSARLVVPVFALASLLLLRRLASRLWPQEPLVQHSVPFFLLGLPFWAFMGTLTLFDVVLTFWILAAVSGILDVRYGHPWRGWAVAALAMAAGLLTKGPVVFVFVAPIVLLAPLWAKEMPVRSWGGWYAGAAAAFVVAALLALCWAIPAAHRGGPVYGHAILWGQTAGRVIHSFAHRKPFWWYLPLLPLVFLPWSLWTPWLARRDRLKGDDGLRLVLCWVAVPIIVLSFVSGKQIHYLLPVVPGAVLGIARLVHAADGRSDPRMMGAVGALLMLCAVLLLVAPELPVSGGDLPSLHLMSHGWGVALVAVSVYVWKFRRMGTVAAVRVTATVMTFLFLLVHLGPMRELSPAYDLSGTAAMLSRMEAQGIPIASVGDYKGEYHFLGRLRRPVTVLNRTDAVARWAWAHPQGALIVMCRRQEACSMQEGALYEQRYRSRWVSVWKAEDFMKRRRVGKSGP</sequence>
<dbReference type="STRING" id="1121390.SAMN02746041_02337"/>
<keyword evidence="2" id="KW-1003">Cell membrane</keyword>
<feature type="transmembrane region" description="Helical" evidence="8">
    <location>
        <begin position="143"/>
        <end position="169"/>
    </location>
</feature>
<evidence type="ECO:0000259" key="9">
    <source>
        <dbReference type="Pfam" id="PF13231"/>
    </source>
</evidence>
<dbReference type="OrthoDB" id="9815691at2"/>
<dbReference type="PANTHER" id="PTHR33908">
    <property type="entry name" value="MANNOSYLTRANSFERASE YKCB-RELATED"/>
    <property type="match status" value="1"/>
</dbReference>
<accession>A0A1W1XNM0</accession>
<dbReference type="GO" id="GO:0005886">
    <property type="term" value="C:plasma membrane"/>
    <property type="evidence" value="ECO:0007669"/>
    <property type="project" value="UniProtKB-SubCell"/>
</dbReference>
<keyword evidence="4 10" id="KW-0808">Transferase</keyword>
<comment type="subcellular location">
    <subcellularLocation>
        <location evidence="1">Cell membrane</location>
        <topology evidence="1">Multi-pass membrane protein</topology>
    </subcellularLocation>
</comment>
<keyword evidence="7 8" id="KW-0472">Membrane</keyword>
<dbReference type="InterPro" id="IPR050297">
    <property type="entry name" value="LipidA_mod_glycosyltrf_83"/>
</dbReference>
<evidence type="ECO:0000256" key="2">
    <source>
        <dbReference type="ARBA" id="ARBA00022475"/>
    </source>
</evidence>
<feature type="transmembrane region" description="Helical" evidence="8">
    <location>
        <begin position="284"/>
        <end position="304"/>
    </location>
</feature>
<gene>
    <name evidence="10" type="ORF">SAMN02746041_02337</name>
</gene>
<dbReference type="GO" id="GO:0010041">
    <property type="term" value="P:response to iron(III) ion"/>
    <property type="evidence" value="ECO:0007669"/>
    <property type="project" value="TreeGrafter"/>
</dbReference>
<feature type="domain" description="Glycosyltransferase RgtA/B/C/D-like" evidence="9">
    <location>
        <begin position="85"/>
        <end position="243"/>
    </location>
</feature>
<evidence type="ECO:0000256" key="6">
    <source>
        <dbReference type="ARBA" id="ARBA00022989"/>
    </source>
</evidence>
<keyword evidence="6 8" id="KW-1133">Transmembrane helix</keyword>
<organism evidence="10 11">
    <name type="scientific">Desulfacinum hydrothermale DSM 13146</name>
    <dbReference type="NCBI Taxonomy" id="1121390"/>
    <lineage>
        <taxon>Bacteria</taxon>
        <taxon>Pseudomonadati</taxon>
        <taxon>Thermodesulfobacteriota</taxon>
        <taxon>Syntrophobacteria</taxon>
        <taxon>Syntrophobacterales</taxon>
        <taxon>Syntrophobacteraceae</taxon>
        <taxon>Desulfacinum</taxon>
    </lineage>
</organism>